<evidence type="ECO:0000313" key="2">
    <source>
        <dbReference type="Proteomes" id="UP001592531"/>
    </source>
</evidence>
<name>A0ABV6VNU2_9ACTN</name>
<keyword evidence="2" id="KW-1185">Reference proteome</keyword>
<gene>
    <name evidence="1" type="ORF">ACEZDE_01935</name>
</gene>
<protein>
    <submittedName>
        <fullName evidence="1">Uncharacterized protein</fullName>
    </submittedName>
</protein>
<dbReference type="Proteomes" id="UP001592531">
    <property type="component" value="Unassembled WGS sequence"/>
</dbReference>
<reference evidence="1 2" key="1">
    <citation type="submission" date="2024-09" db="EMBL/GenBank/DDBJ databases">
        <authorList>
            <person name="Lee S.D."/>
        </authorList>
    </citation>
    <scope>NUCLEOTIDE SEQUENCE [LARGE SCALE GENOMIC DNA]</scope>
    <source>
        <strain evidence="1 2">N8-3</strain>
    </source>
</reference>
<proteinExistence type="predicted"/>
<evidence type="ECO:0000313" key="1">
    <source>
        <dbReference type="EMBL" id="MFC1415411.1"/>
    </source>
</evidence>
<comment type="caution">
    <text evidence="1">The sequence shown here is derived from an EMBL/GenBank/DDBJ whole genome shotgun (WGS) entry which is preliminary data.</text>
</comment>
<dbReference type="RefSeq" id="WP_380531039.1">
    <property type="nucleotide sequence ID" value="NZ_JBHFAB010000001.1"/>
</dbReference>
<sequence length="283" mass="30810">MQLAPMPDHGRVGRPDWQSIWDDYEPVTTTLRTLGLPVDIETCGGENHITVDLPNGSHLLIVGHYSLPNRIGAVPGWRVMLADDDNPTVDDTVYDSTPDGEHSSNGPLANAMLAAVMGWVIENYPETADTLAAATAETPQCNCIFDHPMTDEAREAVANDLREARRLSDLHGIQIALIGLTGRCRARDAAASWRVQGTDFLSNGNAHTKYHGPFFDDAAGAVADYLEYVQMLRSDMELIVEIGSSNRLLSLWRVARGSTSLDLRAVWVAPPLEAPVEPATDAN</sequence>
<dbReference type="EMBL" id="JBHFAB010000001">
    <property type="protein sequence ID" value="MFC1415411.1"/>
    <property type="molecule type" value="Genomic_DNA"/>
</dbReference>
<accession>A0ABV6VNU2</accession>
<organism evidence="1 2">
    <name type="scientific">Streptacidiphilus cavernicola</name>
    <dbReference type="NCBI Taxonomy" id="3342716"/>
    <lineage>
        <taxon>Bacteria</taxon>
        <taxon>Bacillati</taxon>
        <taxon>Actinomycetota</taxon>
        <taxon>Actinomycetes</taxon>
        <taxon>Kitasatosporales</taxon>
        <taxon>Streptomycetaceae</taxon>
        <taxon>Streptacidiphilus</taxon>
    </lineage>
</organism>